<evidence type="ECO:0000256" key="2">
    <source>
        <dbReference type="SAM" id="Phobius"/>
    </source>
</evidence>
<dbReference type="Proteomes" id="UP001152622">
    <property type="component" value="Chromosome 6"/>
</dbReference>
<reference evidence="3" key="1">
    <citation type="journal article" date="2023" name="Science">
        <title>Genome structures resolve the early diversification of teleost fishes.</title>
        <authorList>
            <person name="Parey E."/>
            <person name="Louis A."/>
            <person name="Montfort J."/>
            <person name="Bouchez O."/>
            <person name="Roques C."/>
            <person name="Iampietro C."/>
            <person name="Lluch J."/>
            <person name="Castinel A."/>
            <person name="Donnadieu C."/>
            <person name="Desvignes T."/>
            <person name="Floi Bucao C."/>
            <person name="Jouanno E."/>
            <person name="Wen M."/>
            <person name="Mejri S."/>
            <person name="Dirks R."/>
            <person name="Jansen H."/>
            <person name="Henkel C."/>
            <person name="Chen W.J."/>
            <person name="Zahm M."/>
            <person name="Cabau C."/>
            <person name="Klopp C."/>
            <person name="Thompson A.W."/>
            <person name="Robinson-Rechavi M."/>
            <person name="Braasch I."/>
            <person name="Lecointre G."/>
            <person name="Bobe J."/>
            <person name="Postlethwait J.H."/>
            <person name="Berthelot C."/>
            <person name="Roest Crollius H."/>
            <person name="Guiguen Y."/>
        </authorList>
    </citation>
    <scope>NUCLEOTIDE SEQUENCE</scope>
    <source>
        <strain evidence="3">WJC10195</strain>
    </source>
</reference>
<feature type="compositionally biased region" description="Basic residues" evidence="1">
    <location>
        <begin position="637"/>
        <end position="646"/>
    </location>
</feature>
<dbReference type="PANTHER" id="PTHR28597:SF1">
    <property type="entry name" value="VOLTAGE-DEPENDENT CALCIUM CHANNEL BETA SUBUNIT-ASSOCIATED REGULATORY PROTEIN"/>
    <property type="match status" value="1"/>
</dbReference>
<accession>A0A9Q1FG91</accession>
<evidence type="ECO:0000313" key="3">
    <source>
        <dbReference type="EMBL" id="KAJ8357735.1"/>
    </source>
</evidence>
<name>A0A9Q1FG91_SYNKA</name>
<feature type="region of interest" description="Disordered" evidence="1">
    <location>
        <begin position="524"/>
        <end position="577"/>
    </location>
</feature>
<feature type="compositionally biased region" description="Pro residues" evidence="1">
    <location>
        <begin position="359"/>
        <end position="368"/>
    </location>
</feature>
<dbReference type="GO" id="GO:0030141">
    <property type="term" value="C:secretory granule"/>
    <property type="evidence" value="ECO:0007669"/>
    <property type="project" value="TreeGrafter"/>
</dbReference>
<dbReference type="GO" id="GO:0005886">
    <property type="term" value="C:plasma membrane"/>
    <property type="evidence" value="ECO:0007669"/>
    <property type="project" value="TreeGrafter"/>
</dbReference>
<organism evidence="3 4">
    <name type="scientific">Synaphobranchus kaupii</name>
    <name type="common">Kaup's arrowtooth eel</name>
    <dbReference type="NCBI Taxonomy" id="118154"/>
    <lineage>
        <taxon>Eukaryota</taxon>
        <taxon>Metazoa</taxon>
        <taxon>Chordata</taxon>
        <taxon>Craniata</taxon>
        <taxon>Vertebrata</taxon>
        <taxon>Euteleostomi</taxon>
        <taxon>Actinopterygii</taxon>
        <taxon>Neopterygii</taxon>
        <taxon>Teleostei</taxon>
        <taxon>Anguilliformes</taxon>
        <taxon>Synaphobranchidae</taxon>
        <taxon>Synaphobranchus</taxon>
    </lineage>
</organism>
<keyword evidence="2" id="KW-0812">Transmembrane</keyword>
<dbReference type="PANTHER" id="PTHR28597">
    <property type="entry name" value="VOLTAGE-DEPENDENT CALCIUM CHANNEL BETA SUBUNIT-ASSOCIATED REGULATORY PROTEIN"/>
    <property type="match status" value="1"/>
</dbReference>
<dbReference type="InterPro" id="IPR037658">
    <property type="entry name" value="CBARP"/>
</dbReference>
<sequence>MSKRIILKGCGELNLNPTWMDVPRASGGAVGDAYITLLVLLCIFVGAMLVLLSVLLVSCRRCYRGGRRYSRASNDPEKTNTTYLEESQPVPEITIQVDESDQLSTCSDRDTETERFLSTGSTGRRVSFNESALLDHGKKTQERGRRYTLTEGDFHHLKNARLTHLHLPAPTVSILTIQEYNAAADSSPKTSLSIFQPSVCPLPQTTLARLSPSSALPGDMLNSMVHPTPTIGPPRSCTIEVMGHRTWNGSTSEAGGDESSEAGLTAPTSQGSVLQFFTKLRRHASLEGPSPYFKIKKWKFDSSQRASSLDTRGSPKRHQFQRQRAASESTQQQEGEEPEQMELSITRPHDDAYHHGLLSPPPTPPPLPRQEEGEEDEEEELGVGAGPALGAVFRQDSAEHQALYRDIWTLRASLERNASSDQSSNNDRDSDIGDEGEPEDGGRDEERGGDGDSGNRKLLQMDSGYASIEAPPRAPETRGGGVGGGAGGGARGKTASEKRHFFTSAGREGSVCMSLEARLFQEELEDQAAVAGEEEEEKEEQEDGSAAGWPPYGQAFPVATKEAKLHPQALRRRDYSIDEKTDALFNEFLRHDPRFDQQESPARPRHRSSRVHLRKQWQRAKQNSDPGVRATTAHRGPPMRRGRQRQLPRWTRVTTATSRASSVQPTRRPARRPRRRGRSLEWAGPVKAGPVATRPGWSPARTGIGRRTIGGGAGEGVAEAESRQDRASAADTIRAESREGGAGAVETEEDRSKTATDELVDKLARGLEDRLYTGLRRPVGGGERVVKFAHTSPNHSPV</sequence>
<dbReference type="AlphaFoldDB" id="A0A9Q1FG91"/>
<keyword evidence="2" id="KW-1133">Transmembrane helix</keyword>
<evidence type="ECO:0000256" key="1">
    <source>
        <dbReference type="SAM" id="MobiDB-lite"/>
    </source>
</evidence>
<feature type="compositionally biased region" description="Basic residues" evidence="1">
    <location>
        <begin position="603"/>
        <end position="618"/>
    </location>
</feature>
<feature type="region of interest" description="Disordered" evidence="1">
    <location>
        <begin position="246"/>
        <end position="267"/>
    </location>
</feature>
<feature type="compositionally biased region" description="Basic and acidic residues" evidence="1">
    <location>
        <begin position="561"/>
        <end position="577"/>
    </location>
</feature>
<feature type="compositionally biased region" description="Basic and acidic residues" evidence="1">
    <location>
        <begin position="720"/>
        <end position="739"/>
    </location>
</feature>
<keyword evidence="2" id="KW-0472">Membrane</keyword>
<evidence type="ECO:0008006" key="5">
    <source>
        <dbReference type="Google" id="ProtNLM"/>
    </source>
</evidence>
<proteinExistence type="predicted"/>
<dbReference type="GO" id="GO:0045955">
    <property type="term" value="P:negative regulation of calcium ion-dependent exocytosis"/>
    <property type="evidence" value="ECO:0007669"/>
    <property type="project" value="TreeGrafter"/>
</dbReference>
<feature type="compositionally biased region" description="Low complexity" evidence="1">
    <location>
        <begin position="647"/>
        <end position="667"/>
    </location>
</feature>
<feature type="region of interest" description="Disordered" evidence="1">
    <location>
        <begin position="589"/>
        <end position="757"/>
    </location>
</feature>
<dbReference type="GO" id="GO:0044325">
    <property type="term" value="F:transmembrane transporter binding"/>
    <property type="evidence" value="ECO:0007669"/>
    <property type="project" value="InterPro"/>
</dbReference>
<gene>
    <name evidence="3" type="ORF">SKAU_G00205290</name>
</gene>
<keyword evidence="4" id="KW-1185">Reference proteome</keyword>
<feature type="compositionally biased region" description="Basic residues" evidence="1">
    <location>
        <begin position="668"/>
        <end position="677"/>
    </location>
</feature>
<feature type="transmembrane region" description="Helical" evidence="2">
    <location>
        <begin position="33"/>
        <end position="58"/>
    </location>
</feature>
<comment type="caution">
    <text evidence="3">The sequence shown here is derived from an EMBL/GenBank/DDBJ whole genome shotgun (WGS) entry which is preliminary data.</text>
</comment>
<feature type="compositionally biased region" description="Gly residues" evidence="1">
    <location>
        <begin position="478"/>
        <end position="491"/>
    </location>
</feature>
<dbReference type="EMBL" id="JAINUF010000006">
    <property type="protein sequence ID" value="KAJ8357735.1"/>
    <property type="molecule type" value="Genomic_DNA"/>
</dbReference>
<feature type="compositionally biased region" description="Basic and acidic residues" evidence="1">
    <location>
        <begin position="440"/>
        <end position="455"/>
    </location>
</feature>
<feature type="compositionally biased region" description="Acidic residues" evidence="1">
    <location>
        <begin position="372"/>
        <end position="381"/>
    </location>
</feature>
<feature type="region of interest" description="Disordered" evidence="1">
    <location>
        <begin position="416"/>
        <end position="497"/>
    </location>
</feature>
<dbReference type="OrthoDB" id="6247020at2759"/>
<protein>
    <recommendedName>
        <fullName evidence="5">Voltage-dependent calcium channel beta subunit-associated regulatory protein</fullName>
    </recommendedName>
</protein>
<feature type="compositionally biased region" description="Acidic residues" evidence="1">
    <location>
        <begin position="524"/>
        <end position="543"/>
    </location>
</feature>
<evidence type="ECO:0000313" key="4">
    <source>
        <dbReference type="Proteomes" id="UP001152622"/>
    </source>
</evidence>
<feature type="region of interest" description="Disordered" evidence="1">
    <location>
        <begin position="306"/>
        <end position="394"/>
    </location>
</feature>